<name>E4U3F9_SULKY</name>
<gene>
    <name evidence="3" type="ordered locus">Sulku_2566</name>
</gene>
<protein>
    <submittedName>
        <fullName evidence="3">NAD(P)H dehydrogenase (Quinone)</fullName>
    </submittedName>
</protein>
<keyword evidence="3" id="KW-0614">Plasmid</keyword>
<dbReference type="EMBL" id="CP002356">
    <property type="protein sequence ID" value="ADR35225.1"/>
    <property type="molecule type" value="Genomic_DNA"/>
</dbReference>
<keyword evidence="4" id="KW-1185">Reference proteome</keyword>
<dbReference type="Proteomes" id="UP000008721">
    <property type="component" value="Plasmid pSULKU01"/>
</dbReference>
<dbReference type="InterPro" id="IPR003680">
    <property type="entry name" value="Flavodoxin_fold"/>
</dbReference>
<dbReference type="GO" id="GO:0010181">
    <property type="term" value="F:FMN binding"/>
    <property type="evidence" value="ECO:0007669"/>
    <property type="project" value="TreeGrafter"/>
</dbReference>
<dbReference type="Pfam" id="PF02525">
    <property type="entry name" value="Flavodoxin_2"/>
    <property type="match status" value="1"/>
</dbReference>
<evidence type="ECO:0000256" key="1">
    <source>
        <dbReference type="ARBA" id="ARBA00023002"/>
    </source>
</evidence>
<dbReference type="SUPFAM" id="SSF52218">
    <property type="entry name" value="Flavoproteins"/>
    <property type="match status" value="1"/>
</dbReference>
<dbReference type="Gene3D" id="3.40.50.360">
    <property type="match status" value="1"/>
</dbReference>
<dbReference type="InterPro" id="IPR046980">
    <property type="entry name" value="KefG/KefF"/>
</dbReference>
<evidence type="ECO:0000259" key="2">
    <source>
        <dbReference type="Pfam" id="PF02525"/>
    </source>
</evidence>
<accession>E4U3F9</accession>
<dbReference type="GO" id="GO:0003955">
    <property type="term" value="F:NAD(P)H dehydrogenase (quinone) activity"/>
    <property type="evidence" value="ECO:0007669"/>
    <property type="project" value="TreeGrafter"/>
</dbReference>
<feature type="domain" description="Flavodoxin-like fold" evidence="2">
    <location>
        <begin position="2"/>
        <end position="170"/>
    </location>
</feature>
<evidence type="ECO:0000313" key="4">
    <source>
        <dbReference type="Proteomes" id="UP000008721"/>
    </source>
</evidence>
<geneLocation type="plasmid" evidence="3 4">
    <name>pSULKU01</name>
</geneLocation>
<dbReference type="RefSeq" id="WP_013449837.1">
    <property type="nucleotide sequence ID" value="NC_014754.1"/>
</dbReference>
<dbReference type="GO" id="GO:0009055">
    <property type="term" value="F:electron transfer activity"/>
    <property type="evidence" value="ECO:0007669"/>
    <property type="project" value="TreeGrafter"/>
</dbReference>
<keyword evidence="1" id="KW-0560">Oxidoreductase</keyword>
<dbReference type="PANTHER" id="PTHR47307">
    <property type="entry name" value="GLUTATHIONE-REGULATED POTASSIUM-EFFLUX SYSTEM ANCILLARY PROTEIN KEFG"/>
    <property type="match status" value="1"/>
</dbReference>
<dbReference type="InterPro" id="IPR029039">
    <property type="entry name" value="Flavoprotein-like_sf"/>
</dbReference>
<dbReference type="OrthoDB" id="9798454at2"/>
<reference evidence="3 4" key="1">
    <citation type="journal article" date="2012" name="Stand. Genomic Sci.">
        <title>Complete genome sequence of the sulfur compounds oxidizing chemolithoautotroph Sulfuricurvum kujiense type strain (YK-1(T)).</title>
        <authorList>
            <person name="Han C."/>
            <person name="Kotsyurbenko O."/>
            <person name="Chertkov O."/>
            <person name="Held B."/>
            <person name="Lapidus A."/>
            <person name="Nolan M."/>
            <person name="Lucas S."/>
            <person name="Hammon N."/>
            <person name="Deshpande S."/>
            <person name="Cheng J.F."/>
            <person name="Tapia R."/>
            <person name="Goodwin L.A."/>
            <person name="Pitluck S."/>
            <person name="Liolios K."/>
            <person name="Pagani I."/>
            <person name="Ivanova N."/>
            <person name="Mavromatis K."/>
            <person name="Mikhailova N."/>
            <person name="Pati A."/>
            <person name="Chen A."/>
            <person name="Palaniappan K."/>
            <person name="Land M."/>
            <person name="Hauser L."/>
            <person name="Chang Y.J."/>
            <person name="Jeffries C.D."/>
            <person name="Brambilla E.M."/>
            <person name="Rohde M."/>
            <person name="Spring S."/>
            <person name="Sikorski J."/>
            <person name="Goker M."/>
            <person name="Woyke T."/>
            <person name="Bristow J."/>
            <person name="Eisen J.A."/>
            <person name="Markowitz V."/>
            <person name="Hugenholtz P."/>
            <person name="Kyrpides N.C."/>
            <person name="Klenk H.P."/>
            <person name="Detter J.C."/>
        </authorList>
    </citation>
    <scope>NUCLEOTIDE SEQUENCE [LARGE SCALE GENOMIC DNA]</scope>
    <source>
        <strain evidence="4">ATCC BAA-921 / DSM 16994 / JCM 11577 / YK-1</strain>
    </source>
</reference>
<organism evidence="3 4">
    <name type="scientific">Sulfuricurvum kujiense (strain ATCC BAA-921 / DSM 16994 / JCM 11577 / YK-1)</name>
    <dbReference type="NCBI Taxonomy" id="709032"/>
    <lineage>
        <taxon>Bacteria</taxon>
        <taxon>Pseudomonadati</taxon>
        <taxon>Campylobacterota</taxon>
        <taxon>Epsilonproteobacteria</taxon>
        <taxon>Campylobacterales</taxon>
        <taxon>Sulfurimonadaceae</taxon>
        <taxon>Sulfuricurvum</taxon>
    </lineage>
</organism>
<dbReference type="eggNOG" id="COG2249">
    <property type="taxonomic scope" value="Bacteria"/>
</dbReference>
<dbReference type="KEGG" id="sku:Sulku_2566"/>
<proteinExistence type="predicted"/>
<dbReference type="HOGENOM" id="CLU_058643_0_2_7"/>
<evidence type="ECO:0000313" key="3">
    <source>
        <dbReference type="EMBL" id="ADR35225.1"/>
    </source>
</evidence>
<sequence length="176" mass="19717">MKKTLIVLAHPNMQESVVNKALIETIKDENEITVHDLYTTYTTVENIDVAQEQELLLAHERIIFQFPLYWFSSPAILKEWLDKVFAYGFAYGHEGTKLVGKEAHIVVSAGSPVAEYSAEGYNRFTLEEYFLPLKASILYTGMEFKGIFAVGGALGITPEALAQGATDYKNFILQNS</sequence>
<dbReference type="PANTHER" id="PTHR47307:SF1">
    <property type="entry name" value="GLUTATHIONE-REGULATED POTASSIUM-EFFLUX SYSTEM ANCILLARY PROTEIN KEFG"/>
    <property type="match status" value="1"/>
</dbReference>
<dbReference type="AlphaFoldDB" id="E4U3F9"/>